<comment type="caution">
    <text evidence="2">The sequence shown here is derived from an EMBL/GenBank/DDBJ whole genome shotgun (WGS) entry which is preliminary data.</text>
</comment>
<reference evidence="2 3" key="1">
    <citation type="journal article" date="2020" name="FEMS Microbiol. Ecol.">
        <title>Temporal dynamics of bacterial communities during seed development and maturation.</title>
        <authorList>
            <person name="Chesneau G."/>
            <person name="Torres-Cortes G."/>
            <person name="Briand M."/>
            <person name="Darrasse A."/>
            <person name="Preveaux A."/>
            <person name="Marais C."/>
            <person name="Jacques M.A."/>
            <person name="Shade A."/>
            <person name="Barret M."/>
        </authorList>
    </citation>
    <scope>NUCLEOTIDE SEQUENCE [LARGE SCALE GENOMIC DNA]</scope>
    <source>
        <strain evidence="2 3">CFBP13732</strain>
    </source>
</reference>
<accession>A0ABR8ZZM6</accession>
<keyword evidence="3" id="KW-1185">Reference proteome</keyword>
<organism evidence="2 3">
    <name type="scientific">Erwinia persicina</name>
    <dbReference type="NCBI Taxonomy" id="55211"/>
    <lineage>
        <taxon>Bacteria</taxon>
        <taxon>Pseudomonadati</taxon>
        <taxon>Pseudomonadota</taxon>
        <taxon>Gammaproteobacteria</taxon>
        <taxon>Enterobacterales</taxon>
        <taxon>Erwiniaceae</taxon>
        <taxon>Erwinia</taxon>
    </lineage>
</organism>
<keyword evidence="1" id="KW-0472">Membrane</keyword>
<feature type="transmembrane region" description="Helical" evidence="1">
    <location>
        <begin position="7"/>
        <end position="29"/>
    </location>
</feature>
<proteinExistence type="predicted"/>
<dbReference type="RefSeq" id="WP_191928361.1">
    <property type="nucleotide sequence ID" value="NZ_JACYMQ010000021.1"/>
</dbReference>
<keyword evidence="1" id="KW-0812">Transmembrane</keyword>
<sequence>MKTILQYGVALMIGVALILIFSVILFPMVEPALSDVFQKVIGPASCDCFSVHG</sequence>
<protein>
    <submittedName>
        <fullName evidence="2">Uncharacterized protein</fullName>
    </submittedName>
</protein>
<gene>
    <name evidence="2" type="ORF">IFT93_21865</name>
</gene>
<evidence type="ECO:0000256" key="1">
    <source>
        <dbReference type="SAM" id="Phobius"/>
    </source>
</evidence>
<dbReference type="Proteomes" id="UP000661012">
    <property type="component" value="Unassembled WGS sequence"/>
</dbReference>
<evidence type="ECO:0000313" key="2">
    <source>
        <dbReference type="EMBL" id="MBD8109019.1"/>
    </source>
</evidence>
<dbReference type="EMBL" id="JACYNN010000030">
    <property type="protein sequence ID" value="MBD8109019.1"/>
    <property type="molecule type" value="Genomic_DNA"/>
</dbReference>
<keyword evidence="1" id="KW-1133">Transmembrane helix</keyword>
<name>A0ABR8ZZM6_9GAMM</name>
<evidence type="ECO:0000313" key="3">
    <source>
        <dbReference type="Proteomes" id="UP000661012"/>
    </source>
</evidence>